<keyword evidence="5" id="KW-0238">DNA-binding</keyword>
<dbReference type="AlphaFoldDB" id="A0AAN7KVE2"/>
<keyword evidence="7" id="KW-0804">Transcription</keyword>
<dbReference type="InterPro" id="IPR027417">
    <property type="entry name" value="P-loop_NTPase"/>
</dbReference>
<dbReference type="GO" id="GO:0005634">
    <property type="term" value="C:nucleus"/>
    <property type="evidence" value="ECO:0007669"/>
    <property type="project" value="UniProtKB-SubCell"/>
</dbReference>
<keyword evidence="4" id="KW-0805">Transcription regulation</keyword>
<organism evidence="11 12">
    <name type="scientific">Trapa natans</name>
    <name type="common">Water chestnut</name>
    <dbReference type="NCBI Taxonomy" id="22666"/>
    <lineage>
        <taxon>Eukaryota</taxon>
        <taxon>Viridiplantae</taxon>
        <taxon>Streptophyta</taxon>
        <taxon>Embryophyta</taxon>
        <taxon>Tracheophyta</taxon>
        <taxon>Spermatophyta</taxon>
        <taxon>Magnoliopsida</taxon>
        <taxon>eudicotyledons</taxon>
        <taxon>Gunneridae</taxon>
        <taxon>Pentapetalae</taxon>
        <taxon>rosids</taxon>
        <taxon>malvids</taxon>
        <taxon>Myrtales</taxon>
        <taxon>Lythraceae</taxon>
        <taxon>Trapa</taxon>
    </lineage>
</organism>
<dbReference type="GO" id="GO:0003924">
    <property type="term" value="F:GTPase activity"/>
    <property type="evidence" value="ECO:0007669"/>
    <property type="project" value="InterPro"/>
</dbReference>
<evidence type="ECO:0000313" key="11">
    <source>
        <dbReference type="EMBL" id="KAK4772124.1"/>
    </source>
</evidence>
<dbReference type="InterPro" id="IPR001005">
    <property type="entry name" value="SANT/Myb"/>
</dbReference>
<keyword evidence="6" id="KW-0342">GTP-binding</keyword>
<dbReference type="GO" id="GO:0003700">
    <property type="term" value="F:DNA-binding transcription factor activity"/>
    <property type="evidence" value="ECO:0007669"/>
    <property type="project" value="InterPro"/>
</dbReference>
<dbReference type="PANTHER" id="PTHR45675">
    <property type="entry name" value="MYB TRANSCRIPTION FACTOR-RELATED-RELATED"/>
    <property type="match status" value="1"/>
</dbReference>
<evidence type="ECO:0000256" key="3">
    <source>
        <dbReference type="ARBA" id="ARBA00022741"/>
    </source>
</evidence>
<evidence type="ECO:0000256" key="4">
    <source>
        <dbReference type="ARBA" id="ARBA00023015"/>
    </source>
</evidence>
<evidence type="ECO:0000256" key="6">
    <source>
        <dbReference type="ARBA" id="ARBA00023134"/>
    </source>
</evidence>
<evidence type="ECO:0000256" key="7">
    <source>
        <dbReference type="ARBA" id="ARBA00023163"/>
    </source>
</evidence>
<dbReference type="PANTHER" id="PTHR45675:SF44">
    <property type="entry name" value="TRANSCRIPTION FACTOR MYB24"/>
    <property type="match status" value="1"/>
</dbReference>
<keyword evidence="8" id="KW-0539">Nucleus</keyword>
<dbReference type="EMBL" id="JAXQNO010000020">
    <property type="protein sequence ID" value="KAK4772124.1"/>
    <property type="molecule type" value="Genomic_DNA"/>
</dbReference>
<dbReference type="InterPro" id="IPR017930">
    <property type="entry name" value="Myb_dom"/>
</dbReference>
<evidence type="ECO:0000256" key="2">
    <source>
        <dbReference type="ARBA" id="ARBA00022737"/>
    </source>
</evidence>
<dbReference type="Gene3D" id="1.10.10.60">
    <property type="entry name" value="Homeodomain-like"/>
    <property type="match status" value="2"/>
</dbReference>
<evidence type="ECO:0000259" key="9">
    <source>
        <dbReference type="PROSITE" id="PS50090"/>
    </source>
</evidence>
<dbReference type="Gene3D" id="3.40.50.300">
    <property type="entry name" value="P-loop containing nucleotide triphosphate hydrolases"/>
    <property type="match status" value="1"/>
</dbReference>
<dbReference type="Pfam" id="PF00249">
    <property type="entry name" value="Myb_DNA-binding"/>
    <property type="match status" value="1"/>
</dbReference>
<name>A0AAN7KVE2_TRANT</name>
<dbReference type="InterPro" id="IPR006689">
    <property type="entry name" value="Small_GTPase_ARF/SAR"/>
</dbReference>
<comment type="caution">
    <text evidence="11">The sequence shown here is derived from an EMBL/GenBank/DDBJ whole genome shotgun (WGS) entry which is preliminary data.</text>
</comment>
<dbReference type="SMART" id="SM00717">
    <property type="entry name" value="SANT"/>
    <property type="match status" value="1"/>
</dbReference>
<dbReference type="CDD" id="cd00167">
    <property type="entry name" value="SANT"/>
    <property type="match status" value="1"/>
</dbReference>
<dbReference type="InterPro" id="IPR044676">
    <property type="entry name" value="EOBI/EOBII-like_plant"/>
</dbReference>
<protein>
    <submittedName>
        <fullName evidence="11">Uncharacterized protein</fullName>
    </submittedName>
</protein>
<dbReference type="GO" id="GO:0005525">
    <property type="term" value="F:GTP binding"/>
    <property type="evidence" value="ECO:0007669"/>
    <property type="project" value="UniProtKB-KW"/>
</dbReference>
<evidence type="ECO:0000256" key="1">
    <source>
        <dbReference type="ARBA" id="ARBA00004123"/>
    </source>
</evidence>
<accession>A0AAN7KVE2</accession>
<proteinExistence type="predicted"/>
<dbReference type="Pfam" id="PF00025">
    <property type="entry name" value="Arf"/>
    <property type="match status" value="1"/>
</dbReference>
<dbReference type="InterPro" id="IPR009057">
    <property type="entry name" value="Homeodomain-like_sf"/>
</dbReference>
<gene>
    <name evidence="11" type="ORF">SAY86_013899</name>
</gene>
<keyword evidence="12" id="KW-1185">Reference proteome</keyword>
<reference evidence="11 12" key="1">
    <citation type="journal article" date="2023" name="Hortic Res">
        <title>Pangenome of water caltrop reveals structural variations and asymmetric subgenome divergence after allopolyploidization.</title>
        <authorList>
            <person name="Zhang X."/>
            <person name="Chen Y."/>
            <person name="Wang L."/>
            <person name="Yuan Y."/>
            <person name="Fang M."/>
            <person name="Shi L."/>
            <person name="Lu R."/>
            <person name="Comes H.P."/>
            <person name="Ma Y."/>
            <person name="Chen Y."/>
            <person name="Huang G."/>
            <person name="Zhou Y."/>
            <person name="Zheng Z."/>
            <person name="Qiu Y."/>
        </authorList>
    </citation>
    <scope>NUCLEOTIDE SEQUENCE [LARGE SCALE GENOMIC DNA]</scope>
    <source>
        <strain evidence="11">F231</strain>
    </source>
</reference>
<evidence type="ECO:0000256" key="5">
    <source>
        <dbReference type="ARBA" id="ARBA00023125"/>
    </source>
</evidence>
<dbReference type="PROSITE" id="PS50090">
    <property type="entry name" value="MYB_LIKE"/>
    <property type="match status" value="1"/>
</dbReference>
<keyword evidence="2" id="KW-0677">Repeat</keyword>
<sequence length="335" mass="38292">MGMMLSKLFSRFFVKKKLRILMAVLDAAGKTMILQAQCRRNPCHHPYHCHAFTVFNVETKYKSISLLVWGVGDQDKDLPTSMITAEIQSLGFHLFLLHHWYHPEHLFNLQKRPVKGFGIGSPTTSQAWHLSLSSTVKEALLREGISSESDGQQEAAMYVYQQLNRVSRAGLKRTGKSCRLRWLNYLQPNVRRGNITLEEQLLIMELQAKLGNRWSKIAKHLPGRTDNEIKNFWRTRIQKHMKQLTENSSDRPPLHRHAFVMPDILQPSSPPANLWLDGINSDHRLGNTIPMPDTYTSPAAFPAAPDAFQEPPPMESNISYWSMEGLLSEKLLNGD</sequence>
<dbReference type="SUPFAM" id="SSF46689">
    <property type="entry name" value="Homeodomain-like"/>
    <property type="match status" value="1"/>
</dbReference>
<comment type="subcellular location">
    <subcellularLocation>
        <location evidence="1">Nucleus</location>
    </subcellularLocation>
</comment>
<evidence type="ECO:0000313" key="12">
    <source>
        <dbReference type="Proteomes" id="UP001346149"/>
    </source>
</evidence>
<feature type="domain" description="HTH myb-type" evidence="10">
    <location>
        <begin position="187"/>
        <end position="241"/>
    </location>
</feature>
<dbReference type="PROSITE" id="PS51294">
    <property type="entry name" value="HTH_MYB"/>
    <property type="match status" value="1"/>
</dbReference>
<feature type="domain" description="Myb-like" evidence="9">
    <location>
        <begin position="187"/>
        <end position="237"/>
    </location>
</feature>
<dbReference type="Proteomes" id="UP001346149">
    <property type="component" value="Unassembled WGS sequence"/>
</dbReference>
<dbReference type="GO" id="GO:0043565">
    <property type="term" value="F:sequence-specific DNA binding"/>
    <property type="evidence" value="ECO:0007669"/>
    <property type="project" value="InterPro"/>
</dbReference>
<evidence type="ECO:0000259" key="10">
    <source>
        <dbReference type="PROSITE" id="PS51294"/>
    </source>
</evidence>
<keyword evidence="3" id="KW-0547">Nucleotide-binding</keyword>
<evidence type="ECO:0000256" key="8">
    <source>
        <dbReference type="ARBA" id="ARBA00023242"/>
    </source>
</evidence>